<keyword evidence="3" id="KW-0723">Serine/threonine-protein kinase</keyword>
<reference evidence="17" key="1">
    <citation type="journal article" date="2014" name="Nat. Commun.">
        <title>The emerging biofuel crop Camelina sativa retains a highly undifferentiated hexaploid genome structure.</title>
        <authorList>
            <person name="Kagale S."/>
            <person name="Koh C."/>
            <person name="Nixon J."/>
            <person name="Bollina V."/>
            <person name="Clarke W.E."/>
            <person name="Tuteja R."/>
            <person name="Spillane C."/>
            <person name="Robinson S.J."/>
            <person name="Links M.G."/>
            <person name="Clarke C."/>
            <person name="Higgins E.E."/>
            <person name="Huebert T."/>
            <person name="Sharpe A.G."/>
            <person name="Parkin I.A."/>
        </authorList>
    </citation>
    <scope>NUCLEOTIDE SEQUENCE [LARGE SCALE GENOMIC DNA]</scope>
    <source>
        <strain evidence="17">cv. DH55</strain>
    </source>
</reference>
<dbReference type="PROSITE" id="PS50011">
    <property type="entry name" value="PROTEIN_KINASE_DOM"/>
    <property type="match status" value="1"/>
</dbReference>
<keyword evidence="5" id="KW-0808">Transferase</keyword>
<evidence type="ECO:0000313" key="17">
    <source>
        <dbReference type="Proteomes" id="UP000694864"/>
    </source>
</evidence>
<evidence type="ECO:0000256" key="9">
    <source>
        <dbReference type="ARBA" id="ARBA00022777"/>
    </source>
</evidence>
<evidence type="ECO:0000256" key="3">
    <source>
        <dbReference type="ARBA" id="ARBA00022527"/>
    </source>
</evidence>
<protein>
    <submittedName>
        <fullName evidence="18">Probable LRR receptor-like serine/threonine-protein kinase At3g47570</fullName>
    </submittedName>
</protein>
<keyword evidence="6 14" id="KW-0812">Transmembrane</keyword>
<evidence type="ECO:0000256" key="12">
    <source>
        <dbReference type="ARBA" id="ARBA00023136"/>
    </source>
</evidence>
<dbReference type="Gene3D" id="1.10.510.10">
    <property type="entry name" value="Transferase(Phosphotransferase) domain 1"/>
    <property type="match status" value="1"/>
</dbReference>
<evidence type="ECO:0000256" key="13">
    <source>
        <dbReference type="PROSITE-ProRule" id="PRU10141"/>
    </source>
</evidence>
<evidence type="ECO:0000259" key="16">
    <source>
        <dbReference type="PROSITE" id="PS50011"/>
    </source>
</evidence>
<dbReference type="Gene3D" id="3.80.10.10">
    <property type="entry name" value="Ribonuclease Inhibitor"/>
    <property type="match status" value="2"/>
</dbReference>
<evidence type="ECO:0000256" key="10">
    <source>
        <dbReference type="ARBA" id="ARBA00022840"/>
    </source>
</evidence>
<evidence type="ECO:0000256" key="8">
    <source>
        <dbReference type="ARBA" id="ARBA00022741"/>
    </source>
</evidence>
<dbReference type="Pfam" id="PF00560">
    <property type="entry name" value="LRR_1"/>
    <property type="match status" value="5"/>
</dbReference>
<dbReference type="InterPro" id="IPR017441">
    <property type="entry name" value="Protein_kinase_ATP_BS"/>
</dbReference>
<feature type="binding site" evidence="13">
    <location>
        <position position="733"/>
    </location>
    <ligand>
        <name>ATP</name>
        <dbReference type="ChEBI" id="CHEBI:30616"/>
    </ligand>
</feature>
<keyword evidence="7" id="KW-0677">Repeat</keyword>
<evidence type="ECO:0000313" key="18">
    <source>
        <dbReference type="RefSeq" id="XP_010503325.1"/>
    </source>
</evidence>
<dbReference type="InterPro" id="IPR003591">
    <property type="entry name" value="Leu-rich_rpt_typical-subtyp"/>
</dbReference>
<dbReference type="PROSITE" id="PS00107">
    <property type="entry name" value="PROTEIN_KINASE_ATP"/>
    <property type="match status" value="1"/>
</dbReference>
<keyword evidence="10 13" id="KW-0067">ATP-binding</keyword>
<dbReference type="Pfam" id="PF13855">
    <property type="entry name" value="LRR_8"/>
    <property type="match status" value="1"/>
</dbReference>
<dbReference type="InterPro" id="IPR001245">
    <property type="entry name" value="Ser-Thr/Tyr_kinase_cat_dom"/>
</dbReference>
<evidence type="ECO:0000256" key="4">
    <source>
        <dbReference type="ARBA" id="ARBA00022614"/>
    </source>
</evidence>
<evidence type="ECO:0000256" key="5">
    <source>
        <dbReference type="ARBA" id="ARBA00022679"/>
    </source>
</evidence>
<dbReference type="RefSeq" id="XP_010503325.1">
    <property type="nucleotide sequence ID" value="XM_010505023.2"/>
</dbReference>
<feature type="signal peptide" evidence="15">
    <location>
        <begin position="1"/>
        <end position="22"/>
    </location>
</feature>
<evidence type="ECO:0000256" key="14">
    <source>
        <dbReference type="SAM" id="Phobius"/>
    </source>
</evidence>
<feature type="domain" description="Protein kinase" evidence="16">
    <location>
        <begin position="704"/>
        <end position="1004"/>
    </location>
</feature>
<comment type="subcellular location">
    <subcellularLocation>
        <location evidence="1">Membrane</location>
    </subcellularLocation>
</comment>
<dbReference type="InterPro" id="IPR013210">
    <property type="entry name" value="LRR_N_plant-typ"/>
</dbReference>
<evidence type="ECO:0000256" key="2">
    <source>
        <dbReference type="ARBA" id="ARBA00008684"/>
    </source>
</evidence>
<evidence type="ECO:0000256" key="15">
    <source>
        <dbReference type="SAM" id="SignalP"/>
    </source>
</evidence>
<name>A0ABM0YMQ2_CAMSA</name>
<dbReference type="InterPro" id="IPR001611">
    <property type="entry name" value="Leu-rich_rpt"/>
</dbReference>
<feature type="transmembrane region" description="Helical" evidence="14">
    <location>
        <begin position="647"/>
        <end position="669"/>
    </location>
</feature>
<dbReference type="SUPFAM" id="SSF56112">
    <property type="entry name" value="Protein kinase-like (PK-like)"/>
    <property type="match status" value="1"/>
</dbReference>
<keyword evidence="17" id="KW-1185">Reference proteome</keyword>
<feature type="chain" id="PRO_5047472373" evidence="15">
    <location>
        <begin position="23"/>
        <end position="1012"/>
    </location>
</feature>
<keyword evidence="15" id="KW-0732">Signal</keyword>
<comment type="similarity">
    <text evidence="2">Belongs to the protein kinase superfamily. Ser/Thr protein kinase family.</text>
</comment>
<keyword evidence="11 14" id="KW-1133">Transmembrane helix</keyword>
<dbReference type="SMART" id="SM00369">
    <property type="entry name" value="LRR_TYP"/>
    <property type="match status" value="8"/>
</dbReference>
<proteinExistence type="inferred from homology"/>
<organism evidence="17 18">
    <name type="scientific">Camelina sativa</name>
    <name type="common">False flax</name>
    <name type="synonym">Myagrum sativum</name>
    <dbReference type="NCBI Taxonomy" id="90675"/>
    <lineage>
        <taxon>Eukaryota</taxon>
        <taxon>Viridiplantae</taxon>
        <taxon>Streptophyta</taxon>
        <taxon>Embryophyta</taxon>
        <taxon>Tracheophyta</taxon>
        <taxon>Spermatophyta</taxon>
        <taxon>Magnoliopsida</taxon>
        <taxon>eudicotyledons</taxon>
        <taxon>Gunneridae</taxon>
        <taxon>Pentapetalae</taxon>
        <taxon>rosids</taxon>
        <taxon>malvids</taxon>
        <taxon>Brassicales</taxon>
        <taxon>Brassicaceae</taxon>
        <taxon>Camelineae</taxon>
        <taxon>Camelina</taxon>
    </lineage>
</organism>
<sequence length="1012" mass="111479">MGRMRVFLLLAFNALMLLEAHGFTNESDKQVLLAFKSQISEDKRVVLSSWNNSFPLCNWKGVTCGRKHKRVTRLELGGLQLGGEISSSIGNLSFLIYLNLSDNAFGGNIPQEVGNLFRLEYLYMGVNYLGGGIPASLSNCSRLLELDLFSNPLGRGVPSELGSLTNLVSLNFRDNNLKGKLPASLGNLTSLRRASFGGNNMEGEIPADIARLSQMMILELSNNKFSGGIPSAIYNMSSLWKLYMASNQFSGPLRPDFGILLPNLQELNMGRNYLTGSIPTTFSNISTLRKVALDDNNLRGSIPTFRNVPILQWLILHGNSLGSYSSGDLEFISSLTNCTQLEKLGIGGNRLGGELPIFIANLSKELTGLSLEKNHIFGRVPHDIGNLMGLQTLQLSDNMLSGSLPTSLGNLFGLGVLDLSSNKMSGVIPSTIGNLTRLEKLYLYNNSFEGTIPPSLGNCSDLLYLEIGYNKLNGSIPAEVMQLSQLLTFSMPSNSITGTLPKDVGQLQNLVRLSVSNNKLAGELSQTLENCLSLEEIYLQGNSFDGKIPNIKRLVGVKKIDLSNNYLSGGIPGYFESFLKLEYLNLSMNNFEGRVPTKGRFQNSTIVLVFGNKNLCGGIKELKLKPCIVQAPPIETKHPSPVLLRKVAIGVSVGITFLLLVFIVFLRWFRKRKIKKTNNSAPTTSEIFHEKLSYGDLRNATDGFSLSNMVGSGSFGTVFKALLPAENKIVAVKVLNLKRRGAMKSFMAECESLKDIRHRNLVKLLTACASIDFQGNEFRALIYEFMPNGSLDMWLHPEEVEEIRRPSRTLTLLERLNISIDVATVLDYLHFHCHEPIAHCDLKPGNVLLDDDLTAHVSDFGLARLLLKLDQESFMNQLSSAGVRGTIGYAAPEYGMGGQPSIHGDVYSFGVLLLEIFTGKRPTNELFGGNFTMHNYTKSALPEQVLDIVDVSILHSGLRIGFPVAECLKLVFELGLRCCGESPINRLATSEAAKELISIRERFFKTRRTARR</sequence>
<gene>
    <name evidence="18" type="primary">LOC104780521</name>
</gene>
<dbReference type="Gene3D" id="3.30.200.20">
    <property type="entry name" value="Phosphorylase Kinase, domain 1"/>
    <property type="match status" value="1"/>
</dbReference>
<dbReference type="InterPro" id="IPR011009">
    <property type="entry name" value="Kinase-like_dom_sf"/>
</dbReference>
<dbReference type="InterPro" id="IPR008271">
    <property type="entry name" value="Ser/Thr_kinase_AS"/>
</dbReference>
<dbReference type="SMART" id="SM00220">
    <property type="entry name" value="S_TKc"/>
    <property type="match status" value="1"/>
</dbReference>
<dbReference type="InterPro" id="IPR032675">
    <property type="entry name" value="LRR_dom_sf"/>
</dbReference>
<dbReference type="PANTHER" id="PTHR27008">
    <property type="entry name" value="OS04G0122200 PROTEIN"/>
    <property type="match status" value="1"/>
</dbReference>
<dbReference type="Proteomes" id="UP000694864">
    <property type="component" value="Chromosome 4"/>
</dbReference>
<dbReference type="InterPro" id="IPR051809">
    <property type="entry name" value="Plant_receptor-like_S/T_kinase"/>
</dbReference>
<evidence type="ECO:0000256" key="11">
    <source>
        <dbReference type="ARBA" id="ARBA00022989"/>
    </source>
</evidence>
<keyword evidence="4" id="KW-0433">Leucine-rich repeat</keyword>
<dbReference type="SUPFAM" id="SSF52058">
    <property type="entry name" value="L domain-like"/>
    <property type="match status" value="2"/>
</dbReference>
<dbReference type="Pfam" id="PF08263">
    <property type="entry name" value="LRRNT_2"/>
    <property type="match status" value="1"/>
</dbReference>
<dbReference type="PANTHER" id="PTHR27008:SF526">
    <property type="entry name" value="GENOME ASSEMBLY, CHROMOSOME: A10"/>
    <property type="match status" value="1"/>
</dbReference>
<keyword evidence="9" id="KW-0418">Kinase</keyword>
<evidence type="ECO:0000256" key="7">
    <source>
        <dbReference type="ARBA" id="ARBA00022737"/>
    </source>
</evidence>
<keyword evidence="12 14" id="KW-0472">Membrane</keyword>
<reference evidence="18" key="2">
    <citation type="submission" date="2025-08" db="UniProtKB">
        <authorList>
            <consortium name="RefSeq"/>
        </authorList>
    </citation>
    <scope>IDENTIFICATION</scope>
    <source>
        <tissue evidence="18">Leaf</tissue>
    </source>
</reference>
<evidence type="ECO:0000256" key="1">
    <source>
        <dbReference type="ARBA" id="ARBA00004370"/>
    </source>
</evidence>
<dbReference type="GeneID" id="104780521"/>
<dbReference type="Pfam" id="PF07714">
    <property type="entry name" value="PK_Tyr_Ser-Thr"/>
    <property type="match status" value="1"/>
</dbReference>
<keyword evidence="8 13" id="KW-0547">Nucleotide-binding</keyword>
<accession>A0ABM0YMQ2</accession>
<dbReference type="InterPro" id="IPR000719">
    <property type="entry name" value="Prot_kinase_dom"/>
</dbReference>
<evidence type="ECO:0000256" key="6">
    <source>
        <dbReference type="ARBA" id="ARBA00022692"/>
    </source>
</evidence>
<dbReference type="PROSITE" id="PS00108">
    <property type="entry name" value="PROTEIN_KINASE_ST"/>
    <property type="match status" value="1"/>
</dbReference>